<protein>
    <recommendedName>
        <fullName evidence="2">Cation-transporting P-type ATPase N-terminal domain-containing protein</fullName>
    </recommendedName>
</protein>
<keyword evidence="1" id="KW-0812">Transmembrane</keyword>
<sequence length="285" mass="34545">MAKINLNQPFYSYPVDKVVDSVQTNLNELEKEENESIWEKINEQFEDNLVRILLLAGVMILFVILQFKELSKFACNHFGQCHAQFLQYQYQLQQQIKGKTWMPKQQQNKGLNRSKRFSNRRLVEIKQGDRIPANLRMVELKTITIKTDKQKSILQLKQLIQYKKNKQQYQIKLISYYQEHKYLMLGIVYNTGMKTEIGKYFKRTLRCCYKEKQEDDAPLSKRLDEQGQEINQLNMLLKDYLLLLQLFQLQELEELPNTELLYINYQKYRIYYFYLLSQNWYFNYQ</sequence>
<evidence type="ECO:0000313" key="4">
    <source>
        <dbReference type="Proteomes" id="UP000692954"/>
    </source>
</evidence>
<dbReference type="EMBL" id="CAJJDN010000097">
    <property type="protein sequence ID" value="CAD8110893.1"/>
    <property type="molecule type" value="Genomic_DNA"/>
</dbReference>
<keyword evidence="1" id="KW-0472">Membrane</keyword>
<evidence type="ECO:0000259" key="2">
    <source>
        <dbReference type="Pfam" id="PF00690"/>
    </source>
</evidence>
<keyword evidence="1" id="KW-1133">Transmembrane helix</keyword>
<accession>A0A8S1Q6H0</accession>
<proteinExistence type="predicted"/>
<name>A0A8S1Q6H0_9CILI</name>
<gene>
    <name evidence="3" type="ORF">PSON_ATCC_30995.1.T0970007</name>
</gene>
<evidence type="ECO:0000256" key="1">
    <source>
        <dbReference type="SAM" id="Phobius"/>
    </source>
</evidence>
<comment type="caution">
    <text evidence="3">The sequence shown here is derived from an EMBL/GenBank/DDBJ whole genome shotgun (WGS) entry which is preliminary data.</text>
</comment>
<evidence type="ECO:0000313" key="3">
    <source>
        <dbReference type="EMBL" id="CAD8110893.1"/>
    </source>
</evidence>
<reference evidence="3" key="1">
    <citation type="submission" date="2021-01" db="EMBL/GenBank/DDBJ databases">
        <authorList>
            <consortium name="Genoscope - CEA"/>
            <person name="William W."/>
        </authorList>
    </citation>
    <scope>NUCLEOTIDE SEQUENCE</scope>
</reference>
<organism evidence="3 4">
    <name type="scientific">Paramecium sonneborni</name>
    <dbReference type="NCBI Taxonomy" id="65129"/>
    <lineage>
        <taxon>Eukaryota</taxon>
        <taxon>Sar</taxon>
        <taxon>Alveolata</taxon>
        <taxon>Ciliophora</taxon>
        <taxon>Intramacronucleata</taxon>
        <taxon>Oligohymenophorea</taxon>
        <taxon>Peniculida</taxon>
        <taxon>Parameciidae</taxon>
        <taxon>Paramecium</taxon>
    </lineage>
</organism>
<feature type="domain" description="Cation-transporting P-type ATPase N-terminal" evidence="2">
    <location>
        <begin position="27"/>
        <end position="59"/>
    </location>
</feature>
<dbReference type="AlphaFoldDB" id="A0A8S1Q6H0"/>
<dbReference type="InterPro" id="IPR004014">
    <property type="entry name" value="ATPase_P-typ_cation-transptr_N"/>
</dbReference>
<dbReference type="Proteomes" id="UP000692954">
    <property type="component" value="Unassembled WGS sequence"/>
</dbReference>
<keyword evidence="4" id="KW-1185">Reference proteome</keyword>
<dbReference type="Pfam" id="PF00690">
    <property type="entry name" value="Cation_ATPase_N"/>
    <property type="match status" value="1"/>
</dbReference>
<feature type="transmembrane region" description="Helical" evidence="1">
    <location>
        <begin position="49"/>
        <end position="67"/>
    </location>
</feature>